<dbReference type="Gene3D" id="3.40.50.80">
    <property type="entry name" value="Nucleotide-binding domain of ferredoxin-NADP reductase (FNR) module"/>
    <property type="match status" value="1"/>
</dbReference>
<dbReference type="GO" id="GO:0016020">
    <property type="term" value="C:membrane"/>
    <property type="evidence" value="ECO:0007669"/>
    <property type="project" value="UniProtKB-SubCell"/>
</dbReference>
<dbReference type="GO" id="GO:0046872">
    <property type="term" value="F:metal ion binding"/>
    <property type="evidence" value="ECO:0007669"/>
    <property type="project" value="UniProtKB-KW"/>
</dbReference>
<keyword evidence="5" id="KW-0001">2Fe-2S</keyword>
<evidence type="ECO:0000256" key="4">
    <source>
        <dbReference type="ARBA" id="ARBA00022692"/>
    </source>
</evidence>
<feature type="transmembrane region" description="Helical" evidence="13">
    <location>
        <begin position="102"/>
        <end position="119"/>
    </location>
</feature>
<keyword evidence="9" id="KW-0560">Oxidoreductase</keyword>
<keyword evidence="7" id="KW-0274">FAD</keyword>
<feature type="transmembrane region" description="Helical" evidence="13">
    <location>
        <begin position="37"/>
        <end position="57"/>
    </location>
</feature>
<dbReference type="SUPFAM" id="SSF52343">
    <property type="entry name" value="Ferredoxin reductase-like, C-terminal NADP-linked domain"/>
    <property type="match status" value="1"/>
</dbReference>
<keyword evidence="6" id="KW-0479">Metal-binding</keyword>
<reference evidence="15 16" key="1">
    <citation type="journal article" date="2018" name="Arch. Microbiol.">
        <title>New insights into the metabolic potential of the phototrophic purple bacterium Rhodopila globiformis DSM 161(T) from its draft genome sequence and evidence for a vanadium-dependent nitrogenase.</title>
        <authorList>
            <person name="Imhoff J.F."/>
            <person name="Rahn T."/>
            <person name="Kunzel S."/>
            <person name="Neulinger S.C."/>
        </authorList>
    </citation>
    <scope>NUCLEOTIDE SEQUENCE [LARGE SCALE GENOMIC DNA]</scope>
    <source>
        <strain evidence="15 16">DSM 16996</strain>
    </source>
</reference>
<dbReference type="CDD" id="cd06198">
    <property type="entry name" value="FNR_like_3"/>
    <property type="match status" value="1"/>
</dbReference>
<keyword evidence="4 13" id="KW-0812">Transmembrane</keyword>
<keyword evidence="8 13" id="KW-1133">Transmembrane helix</keyword>
<evidence type="ECO:0000256" key="10">
    <source>
        <dbReference type="ARBA" id="ARBA00023004"/>
    </source>
</evidence>
<dbReference type="PANTHER" id="PTHR47354">
    <property type="entry name" value="NADH OXIDOREDUCTASE HCR"/>
    <property type="match status" value="1"/>
</dbReference>
<dbReference type="PROSITE" id="PS51384">
    <property type="entry name" value="FAD_FR"/>
    <property type="match status" value="1"/>
</dbReference>
<dbReference type="Proteomes" id="UP000239089">
    <property type="component" value="Unassembled WGS sequence"/>
</dbReference>
<gene>
    <name evidence="15" type="ORF">CCR94_23865</name>
</gene>
<evidence type="ECO:0000256" key="7">
    <source>
        <dbReference type="ARBA" id="ARBA00022827"/>
    </source>
</evidence>
<sequence>MVQYSGLVAMVWMSVAMVLAARPRWPEQWFGGLDKMYRLHKWLGVGVLAMTIFHWFWSNAPKWASAWGLIERGPHGPHPVLANPIAQWLSTFRGSAEFVGEWTFYATTALIVVALVKWFPYRLFYKTHRFLAPAYLALVLHTVVLTKFSYWITPVGLLLIALLLVGAWAAVMILVGHVGADRQVRGRIASKRFFPSIRTLEVAIDVAEGWKGHKPGQFAFVTSDTSEGAHPYTIASAWNAGDKRITFVVKALGDHTGRLRGRLGVGQEVEIEGPYGCFTFEDTCPEQIWVGGGIGITPFIARMKHLAAQHPRPAQIINLFHATAEQNEEALAKLAADAEAAGVRLHVLIDQRDGFLDGDRIRAAVSDWRRASIWFCGPTGLGQALSRDFGAAGMVLERQFHHELFAMR</sequence>
<dbReference type="Gene3D" id="2.40.30.10">
    <property type="entry name" value="Translation factors"/>
    <property type="match status" value="1"/>
</dbReference>
<evidence type="ECO:0000256" key="5">
    <source>
        <dbReference type="ARBA" id="ARBA00022714"/>
    </source>
</evidence>
<dbReference type="InterPro" id="IPR013112">
    <property type="entry name" value="FAD-bd_8"/>
</dbReference>
<dbReference type="InterPro" id="IPR017938">
    <property type="entry name" value="Riboflavin_synthase-like_b-brl"/>
</dbReference>
<evidence type="ECO:0000256" key="2">
    <source>
        <dbReference type="ARBA" id="ARBA00004141"/>
    </source>
</evidence>
<comment type="caution">
    <text evidence="15">The sequence shown here is derived from an EMBL/GenBank/DDBJ whole genome shotgun (WGS) entry which is preliminary data.</text>
</comment>
<dbReference type="GO" id="GO:0050660">
    <property type="term" value="F:flavin adenine dinucleotide binding"/>
    <property type="evidence" value="ECO:0007669"/>
    <property type="project" value="TreeGrafter"/>
</dbReference>
<feature type="domain" description="FAD-binding FR-type" evidence="14">
    <location>
        <begin position="181"/>
        <end position="281"/>
    </location>
</feature>
<keyword evidence="11" id="KW-0411">Iron-sulfur</keyword>
<evidence type="ECO:0000256" key="6">
    <source>
        <dbReference type="ARBA" id="ARBA00022723"/>
    </source>
</evidence>
<evidence type="ECO:0000256" key="1">
    <source>
        <dbReference type="ARBA" id="ARBA00001974"/>
    </source>
</evidence>
<evidence type="ECO:0000256" key="3">
    <source>
        <dbReference type="ARBA" id="ARBA00022630"/>
    </source>
</evidence>
<evidence type="ECO:0000313" key="16">
    <source>
        <dbReference type="Proteomes" id="UP000239089"/>
    </source>
</evidence>
<evidence type="ECO:0000256" key="8">
    <source>
        <dbReference type="ARBA" id="ARBA00022989"/>
    </source>
</evidence>
<dbReference type="InterPro" id="IPR050415">
    <property type="entry name" value="MRET"/>
</dbReference>
<evidence type="ECO:0000256" key="12">
    <source>
        <dbReference type="ARBA" id="ARBA00023136"/>
    </source>
</evidence>
<dbReference type="Pfam" id="PF01794">
    <property type="entry name" value="Ferric_reduct"/>
    <property type="match status" value="1"/>
</dbReference>
<dbReference type="InterPro" id="IPR017927">
    <property type="entry name" value="FAD-bd_FR_type"/>
</dbReference>
<keyword evidence="3" id="KW-0285">Flavoprotein</keyword>
<evidence type="ECO:0000259" key="14">
    <source>
        <dbReference type="PROSITE" id="PS51384"/>
    </source>
</evidence>
<keyword evidence="16" id="KW-1185">Reference proteome</keyword>
<dbReference type="InterPro" id="IPR039261">
    <property type="entry name" value="FNR_nucleotide-bd"/>
</dbReference>
<organism evidence="15 16">
    <name type="scientific">Rhodoblastus sphagnicola</name>
    <dbReference type="NCBI Taxonomy" id="333368"/>
    <lineage>
        <taxon>Bacteria</taxon>
        <taxon>Pseudomonadati</taxon>
        <taxon>Pseudomonadota</taxon>
        <taxon>Alphaproteobacteria</taxon>
        <taxon>Hyphomicrobiales</taxon>
        <taxon>Rhodoblastaceae</taxon>
        <taxon>Rhodoblastus</taxon>
    </lineage>
</organism>
<dbReference type="AlphaFoldDB" id="A0A2S6MU21"/>
<dbReference type="InterPro" id="IPR013130">
    <property type="entry name" value="Fe3_Rdtase_TM_dom"/>
</dbReference>
<feature type="transmembrane region" description="Helical" evidence="13">
    <location>
        <begin position="131"/>
        <end position="152"/>
    </location>
</feature>
<accession>A0A2S6MU21</accession>
<dbReference type="GO" id="GO:0051537">
    <property type="term" value="F:2 iron, 2 sulfur cluster binding"/>
    <property type="evidence" value="ECO:0007669"/>
    <property type="project" value="UniProtKB-KW"/>
</dbReference>
<name>A0A2S6MU21_9HYPH</name>
<evidence type="ECO:0000256" key="9">
    <source>
        <dbReference type="ARBA" id="ARBA00023002"/>
    </source>
</evidence>
<evidence type="ECO:0000313" key="15">
    <source>
        <dbReference type="EMBL" id="PPQ25864.1"/>
    </source>
</evidence>
<evidence type="ECO:0000256" key="11">
    <source>
        <dbReference type="ARBA" id="ARBA00023014"/>
    </source>
</evidence>
<feature type="transmembrane region" description="Helical" evidence="13">
    <location>
        <begin position="6"/>
        <end position="25"/>
    </location>
</feature>
<comment type="cofactor">
    <cofactor evidence="1">
        <name>FAD</name>
        <dbReference type="ChEBI" id="CHEBI:57692"/>
    </cofactor>
</comment>
<comment type="subcellular location">
    <subcellularLocation>
        <location evidence="2">Membrane</location>
        <topology evidence="2">Multi-pass membrane protein</topology>
    </subcellularLocation>
</comment>
<keyword evidence="12 13" id="KW-0472">Membrane</keyword>
<dbReference type="OrthoDB" id="9792185at2"/>
<evidence type="ECO:0000256" key="13">
    <source>
        <dbReference type="SAM" id="Phobius"/>
    </source>
</evidence>
<feature type="transmembrane region" description="Helical" evidence="13">
    <location>
        <begin position="158"/>
        <end position="180"/>
    </location>
</feature>
<dbReference type="PANTHER" id="PTHR47354:SF8">
    <property type="entry name" value="1,2-PHENYLACETYL-COA EPOXIDASE, SUBUNIT E"/>
    <property type="match status" value="1"/>
</dbReference>
<dbReference type="PRINTS" id="PR00409">
    <property type="entry name" value="PHDIOXRDTASE"/>
</dbReference>
<dbReference type="GO" id="GO:0016491">
    <property type="term" value="F:oxidoreductase activity"/>
    <property type="evidence" value="ECO:0007669"/>
    <property type="project" value="UniProtKB-KW"/>
</dbReference>
<keyword evidence="10" id="KW-0408">Iron</keyword>
<dbReference type="SUPFAM" id="SSF63380">
    <property type="entry name" value="Riboflavin synthase domain-like"/>
    <property type="match status" value="1"/>
</dbReference>
<dbReference type="Pfam" id="PF08022">
    <property type="entry name" value="FAD_binding_8"/>
    <property type="match status" value="1"/>
</dbReference>
<protein>
    <submittedName>
        <fullName evidence="15">Ferric reductase</fullName>
    </submittedName>
</protein>
<proteinExistence type="predicted"/>
<dbReference type="EMBL" id="NHSJ01000140">
    <property type="protein sequence ID" value="PPQ25864.1"/>
    <property type="molecule type" value="Genomic_DNA"/>
</dbReference>